<feature type="coiled-coil region" evidence="1">
    <location>
        <begin position="835"/>
        <end position="869"/>
    </location>
</feature>
<evidence type="ECO:0000256" key="2">
    <source>
        <dbReference type="SAM" id="MobiDB-lite"/>
    </source>
</evidence>
<dbReference type="InParanoid" id="F8PIN4"/>
<proteinExistence type="predicted"/>
<reference evidence="4" key="1">
    <citation type="journal article" date="2011" name="Science">
        <title>The plant cell wall-decomposing machinery underlies the functional diversity of forest fungi.</title>
        <authorList>
            <person name="Eastwood D.C."/>
            <person name="Floudas D."/>
            <person name="Binder M."/>
            <person name="Majcherczyk A."/>
            <person name="Schneider P."/>
            <person name="Aerts A."/>
            <person name="Asiegbu F.O."/>
            <person name="Baker S.E."/>
            <person name="Barry K."/>
            <person name="Bendiksby M."/>
            <person name="Blumentritt M."/>
            <person name="Coutinho P.M."/>
            <person name="Cullen D."/>
            <person name="de Vries R.P."/>
            <person name="Gathman A."/>
            <person name="Goodell B."/>
            <person name="Henrissat B."/>
            <person name="Ihrmark K."/>
            <person name="Kauserud H."/>
            <person name="Kohler A."/>
            <person name="LaButti K."/>
            <person name="Lapidus A."/>
            <person name="Lavin J.L."/>
            <person name="Lee Y.-H."/>
            <person name="Lindquist E."/>
            <person name="Lilly W."/>
            <person name="Lucas S."/>
            <person name="Morin E."/>
            <person name="Murat C."/>
            <person name="Oguiza J.A."/>
            <person name="Park J."/>
            <person name="Pisabarro A.G."/>
            <person name="Riley R."/>
            <person name="Rosling A."/>
            <person name="Salamov A."/>
            <person name="Schmidt O."/>
            <person name="Schmutz J."/>
            <person name="Skrede I."/>
            <person name="Stenlid J."/>
            <person name="Wiebenga A."/>
            <person name="Xie X."/>
            <person name="Kuees U."/>
            <person name="Hibbett D.S."/>
            <person name="Hoffmeister D."/>
            <person name="Hoegberg N."/>
            <person name="Martin F."/>
            <person name="Grigoriev I.V."/>
            <person name="Watkinson S.C."/>
        </authorList>
    </citation>
    <scope>NUCLEOTIDE SEQUENCE [LARGE SCALE GENOMIC DNA]</scope>
    <source>
        <strain evidence="4">strain S7.3</strain>
    </source>
</reference>
<dbReference type="SUPFAM" id="SSF57997">
    <property type="entry name" value="Tropomyosin"/>
    <property type="match status" value="1"/>
</dbReference>
<dbReference type="Proteomes" id="UP000008063">
    <property type="component" value="Unassembled WGS sequence"/>
</dbReference>
<dbReference type="EMBL" id="GL945475">
    <property type="protein sequence ID" value="EGO03667.1"/>
    <property type="molecule type" value="Genomic_DNA"/>
</dbReference>
<feature type="coiled-coil region" evidence="1">
    <location>
        <begin position="656"/>
        <end position="767"/>
    </location>
</feature>
<dbReference type="AlphaFoldDB" id="F8PIN4"/>
<dbReference type="GO" id="GO:0005200">
    <property type="term" value="F:structural constituent of cytoskeleton"/>
    <property type="evidence" value="ECO:0007669"/>
    <property type="project" value="TreeGrafter"/>
</dbReference>
<evidence type="ECO:0000313" key="4">
    <source>
        <dbReference type="Proteomes" id="UP000008063"/>
    </source>
</evidence>
<feature type="region of interest" description="Disordered" evidence="2">
    <location>
        <begin position="893"/>
        <end position="918"/>
    </location>
</feature>
<gene>
    <name evidence="3" type="ORF">SERLA73DRAFT_69517</name>
</gene>
<keyword evidence="4" id="KW-1185">Reference proteome</keyword>
<name>F8PIN4_SERL3</name>
<dbReference type="Gene3D" id="1.10.287.1490">
    <property type="match status" value="1"/>
</dbReference>
<evidence type="ECO:0000256" key="1">
    <source>
        <dbReference type="SAM" id="Coils"/>
    </source>
</evidence>
<feature type="coiled-coil region" evidence="1">
    <location>
        <begin position="213"/>
        <end position="247"/>
    </location>
</feature>
<dbReference type="HOGENOM" id="CLU_312846_0_0_1"/>
<dbReference type="OMA" id="HAVHMAT"/>
<feature type="region of interest" description="Disordered" evidence="2">
    <location>
        <begin position="161"/>
        <end position="188"/>
    </location>
</feature>
<dbReference type="STRING" id="936435.F8PIN4"/>
<dbReference type="PANTHER" id="PTHR47357">
    <property type="entry name" value="COP1-INTERACTIVE PROTEIN 1"/>
    <property type="match status" value="1"/>
</dbReference>
<evidence type="ECO:0000313" key="3">
    <source>
        <dbReference type="EMBL" id="EGO03667.1"/>
    </source>
</evidence>
<accession>F8PIN4</accession>
<sequence length="918" mass="102113">MVATRSKKVVKHSYAERVLGAYSQAQKEHRRQNVHLATLRSQVRKIADFKKDKLGPQWAAWVTRAVHKLEDQGIFQPLDSTGYVSMTSEGKKAVSVARRKYLPSPSASSSPAQEDAVWKSVTEELSVRGQKRKGLSRPTSRPMRSVVGRDRDAEFVEHAPSISQPGGRAKRRRMTSSQFTQSTKSLSNMTKAELKAKVEAMQRAQLEASLPSDNSSNEELQRLQDELRQKDNQLLSAIHELDEMKRTTVTPEDGSFDQGNVTVSRPETPVPSFDTTASSPSRPHSANMLSRPVPLNGVTRTQSGSIISHISKQPTPAPSSPGMAHDDIILGMNDDDDVFMNSGVVDGHCTVNDSYQVATPAPSPVRSSRDNGRRTLEDALSTCKRLGTQLRSSEEHERALQGKIMSMEETMQVRLSEQLELQNSYSELQSKHGNLETSISKQNEQVDMLNEKIANLQHTISERSTTLETKESNLSDLREHMASLERSIAEKEESALELKNAAKDQVSTIARLEAQVQELTSKLAGFDLKIQDVDKKNQSLMAENDEARKREETLSSSLELLETESASLRAQISAVEKEKQSVETQYRGFEVSLETSRAQNAVLEAKISDVEQNLRLSKTELTLINDENSSLISRLVEADEFTITLKKKAADITDQSATASAALEVAQTTIQELQNRIESLEDAATQTNELEKILTGRIETLQDEKENLEKNLEVANRVSESLEARSSSLDNLNGALQYDLDATRLEHDKAQETIREIQMTLDAANAQQVEDEKKYLSKLSSVQKSLEAAQLHVEELDGKLASANMARDEVAQQLEVFGQRLDEAEVIVLSERNNVAALKTDLAVTREQLRGAEEEVEDLEQSKKADEATIAGLREGYAKLRAVHMESITELDDKIASAQSSPMPNKRRSSRFAHDRHV</sequence>
<organism evidence="4">
    <name type="scientific">Serpula lacrymans var. lacrymans (strain S7.3)</name>
    <name type="common">Dry rot fungus</name>
    <dbReference type="NCBI Taxonomy" id="936435"/>
    <lineage>
        <taxon>Eukaryota</taxon>
        <taxon>Fungi</taxon>
        <taxon>Dikarya</taxon>
        <taxon>Basidiomycota</taxon>
        <taxon>Agaricomycotina</taxon>
        <taxon>Agaricomycetes</taxon>
        <taxon>Agaricomycetidae</taxon>
        <taxon>Boletales</taxon>
        <taxon>Coniophorineae</taxon>
        <taxon>Serpulaceae</taxon>
        <taxon>Serpula</taxon>
    </lineage>
</organism>
<dbReference type="OrthoDB" id="3271002at2759"/>
<feature type="compositionally biased region" description="Polar residues" evidence="2">
    <location>
        <begin position="273"/>
        <end position="288"/>
    </location>
</feature>
<dbReference type="GO" id="GO:0005856">
    <property type="term" value="C:cytoskeleton"/>
    <property type="evidence" value="ECO:0007669"/>
    <property type="project" value="TreeGrafter"/>
</dbReference>
<protein>
    <submittedName>
        <fullName evidence="3">Uncharacterized protein</fullName>
    </submittedName>
</protein>
<feature type="region of interest" description="Disordered" evidence="2">
    <location>
        <begin position="249"/>
        <end position="299"/>
    </location>
</feature>
<feature type="compositionally biased region" description="Polar residues" evidence="2">
    <location>
        <begin position="175"/>
        <end position="188"/>
    </location>
</feature>
<dbReference type="PANTHER" id="PTHR47357:SF1">
    <property type="entry name" value="SPINDLE POLE BODY COMPONENT 110"/>
    <property type="match status" value="1"/>
</dbReference>
<feature type="coiled-coil region" evidence="1">
    <location>
        <begin position="439"/>
        <end position="620"/>
    </location>
</feature>
<keyword evidence="1" id="KW-0175">Coiled coil</keyword>